<name>A0A1Y1QBL8_9GAMM</name>
<dbReference type="Proteomes" id="UP000192491">
    <property type="component" value="Unassembled WGS sequence"/>
</dbReference>
<sequence>MGFRWLVSWGRTDLCIKRCSKAGDGLVTREKIKEEVGVSANALIAQTTEQVKNDLPTMINDVCDDILKTISAVKNFGNEALIKIDAFEKEITVVRG</sequence>
<organism evidence="1 2">
    <name type="scientific">Thiothrix lacustris</name>
    <dbReference type="NCBI Taxonomy" id="525917"/>
    <lineage>
        <taxon>Bacteria</taxon>
        <taxon>Pseudomonadati</taxon>
        <taxon>Pseudomonadota</taxon>
        <taxon>Gammaproteobacteria</taxon>
        <taxon>Thiotrichales</taxon>
        <taxon>Thiotrichaceae</taxon>
        <taxon>Thiothrix</taxon>
    </lineage>
</organism>
<protein>
    <submittedName>
        <fullName evidence="1">Uncharacterized protein</fullName>
    </submittedName>
</protein>
<evidence type="ECO:0000313" key="2">
    <source>
        <dbReference type="Proteomes" id="UP000192491"/>
    </source>
</evidence>
<reference evidence="1 2" key="1">
    <citation type="submission" date="2017-01" db="EMBL/GenBank/DDBJ databases">
        <title>Novel large sulfur bacteria in the metagenomes of groundwater-fed chemosynthetic microbial mats in the Lake Huron basin.</title>
        <authorList>
            <person name="Sharrar A.M."/>
            <person name="Flood B.E."/>
            <person name="Bailey J.V."/>
            <person name="Jones D.S."/>
            <person name="Biddanda B."/>
            <person name="Ruberg S.A."/>
            <person name="Marcus D.N."/>
            <person name="Dick G.J."/>
        </authorList>
    </citation>
    <scope>NUCLEOTIDE SEQUENCE [LARGE SCALE GENOMIC DNA]</scope>
    <source>
        <strain evidence="1">A8</strain>
    </source>
</reference>
<dbReference type="EMBL" id="MTEJ01000524">
    <property type="protein sequence ID" value="OQX01999.1"/>
    <property type="molecule type" value="Genomic_DNA"/>
</dbReference>
<proteinExistence type="predicted"/>
<dbReference type="AlphaFoldDB" id="A0A1Y1QBL8"/>
<gene>
    <name evidence="1" type="ORF">BWK73_44215</name>
</gene>
<evidence type="ECO:0000313" key="1">
    <source>
        <dbReference type="EMBL" id="OQX01999.1"/>
    </source>
</evidence>
<accession>A0A1Y1QBL8</accession>
<comment type="caution">
    <text evidence="1">The sequence shown here is derived from an EMBL/GenBank/DDBJ whole genome shotgun (WGS) entry which is preliminary data.</text>
</comment>